<evidence type="ECO:0000313" key="5">
    <source>
        <dbReference type="Proteomes" id="UP000283374"/>
    </source>
</evidence>
<feature type="domain" description="Ketoreductase" evidence="3">
    <location>
        <begin position="11"/>
        <end position="192"/>
    </location>
</feature>
<dbReference type="Gene3D" id="3.40.50.720">
    <property type="entry name" value="NAD(P)-binding Rossmann-like Domain"/>
    <property type="match status" value="1"/>
</dbReference>
<organism evidence="4 5">
    <name type="scientific">Cellulomonas rhizosphaerae</name>
    <dbReference type="NCBI Taxonomy" id="2293719"/>
    <lineage>
        <taxon>Bacteria</taxon>
        <taxon>Bacillati</taxon>
        <taxon>Actinomycetota</taxon>
        <taxon>Actinomycetes</taxon>
        <taxon>Micrococcales</taxon>
        <taxon>Cellulomonadaceae</taxon>
        <taxon>Cellulomonas</taxon>
    </lineage>
</organism>
<dbReference type="InterPro" id="IPR057326">
    <property type="entry name" value="KR_dom"/>
</dbReference>
<keyword evidence="2" id="KW-0560">Oxidoreductase</keyword>
<evidence type="ECO:0000313" key="4">
    <source>
        <dbReference type="EMBL" id="RHA44099.1"/>
    </source>
</evidence>
<keyword evidence="5" id="KW-1185">Reference proteome</keyword>
<dbReference type="OrthoDB" id="151996at2"/>
<accession>A0A413RQ33</accession>
<sequence>MSRAHGARANGAVVIVGASSGIGRATAHELAARGADLALASRSVTTLEVVAQECRSIAARSGFDLHVSVVRADVTDRSSIEALLEHAAGEHGRVAAIVNTVAVVAYGRFDEVPAEAFDRVVDVDFLGTANVVRAGLALFQEQRGGHLVVVGSLLGRIATPWMSTYVASKWAVHGLVRTVQIEARGMRGVDVSLVTPGAVDTPVYSQAGAYGGRTGRPPPPVSRPEAVARAIVRTLDRPRRTVSIGAANPLATAGFRLLPGVYDRIVRPAMHLGGLARGHVPPRPGNLWDPTPAGEAVHGSWGRHWLRPLGVIGVGALGLLVRRRLGRAS</sequence>
<dbReference type="EMBL" id="QWKP01000117">
    <property type="protein sequence ID" value="RHA44099.1"/>
    <property type="molecule type" value="Genomic_DNA"/>
</dbReference>
<dbReference type="AlphaFoldDB" id="A0A413RQ33"/>
<dbReference type="PRINTS" id="PR00081">
    <property type="entry name" value="GDHRDH"/>
</dbReference>
<dbReference type="Pfam" id="PF00106">
    <property type="entry name" value="adh_short"/>
    <property type="match status" value="1"/>
</dbReference>
<dbReference type="SUPFAM" id="SSF51735">
    <property type="entry name" value="NAD(P)-binding Rossmann-fold domains"/>
    <property type="match status" value="1"/>
</dbReference>
<dbReference type="GO" id="GO:0016020">
    <property type="term" value="C:membrane"/>
    <property type="evidence" value="ECO:0007669"/>
    <property type="project" value="TreeGrafter"/>
</dbReference>
<dbReference type="RefSeq" id="WP_118766000.1">
    <property type="nucleotide sequence ID" value="NZ_QWKP01000117.1"/>
</dbReference>
<proteinExistence type="inferred from homology"/>
<dbReference type="PROSITE" id="PS00061">
    <property type="entry name" value="ADH_SHORT"/>
    <property type="match status" value="1"/>
</dbReference>
<comment type="similarity">
    <text evidence="1">Belongs to the short-chain dehydrogenases/reductases (SDR) family.</text>
</comment>
<dbReference type="Proteomes" id="UP000283374">
    <property type="component" value="Unassembled WGS sequence"/>
</dbReference>
<evidence type="ECO:0000256" key="2">
    <source>
        <dbReference type="ARBA" id="ARBA00023002"/>
    </source>
</evidence>
<dbReference type="InterPro" id="IPR036291">
    <property type="entry name" value="NAD(P)-bd_dom_sf"/>
</dbReference>
<evidence type="ECO:0000259" key="3">
    <source>
        <dbReference type="SMART" id="SM00822"/>
    </source>
</evidence>
<reference evidence="4 5" key="1">
    <citation type="submission" date="2018-08" db="EMBL/GenBank/DDBJ databases">
        <title>Cellulomonas rhizosphaerae sp. nov., a novel actinomycete isolated from soil.</title>
        <authorList>
            <person name="Tian Y."/>
        </authorList>
    </citation>
    <scope>NUCLEOTIDE SEQUENCE [LARGE SCALE GENOMIC DNA]</scope>
    <source>
        <strain evidence="4 5">NEAU-TCZ24</strain>
    </source>
</reference>
<dbReference type="SMART" id="SM00822">
    <property type="entry name" value="PKS_KR"/>
    <property type="match status" value="1"/>
</dbReference>
<evidence type="ECO:0000256" key="1">
    <source>
        <dbReference type="ARBA" id="ARBA00006484"/>
    </source>
</evidence>
<dbReference type="PANTHER" id="PTHR44196:SF1">
    <property type="entry name" value="DEHYDROGENASE_REDUCTASE SDR FAMILY MEMBER 7B"/>
    <property type="match status" value="1"/>
</dbReference>
<dbReference type="GO" id="GO:0016491">
    <property type="term" value="F:oxidoreductase activity"/>
    <property type="evidence" value="ECO:0007669"/>
    <property type="project" value="UniProtKB-KW"/>
</dbReference>
<gene>
    <name evidence="4" type="ORF">D1825_03010</name>
</gene>
<comment type="caution">
    <text evidence="4">The sequence shown here is derived from an EMBL/GenBank/DDBJ whole genome shotgun (WGS) entry which is preliminary data.</text>
</comment>
<dbReference type="PANTHER" id="PTHR44196">
    <property type="entry name" value="DEHYDROGENASE/REDUCTASE SDR FAMILY MEMBER 7B"/>
    <property type="match status" value="1"/>
</dbReference>
<protein>
    <submittedName>
        <fullName evidence="4">SDR family NAD(P)-dependent oxidoreductase</fullName>
    </submittedName>
</protein>
<dbReference type="InterPro" id="IPR002347">
    <property type="entry name" value="SDR_fam"/>
</dbReference>
<name>A0A413RQ33_9CELL</name>
<dbReference type="InterPro" id="IPR020904">
    <property type="entry name" value="Sc_DH/Rdtase_CS"/>
</dbReference>